<sequence>MFNAIDFIPHAEPMVFVDHIVEVGEQYIITELCIRPELMFCDETGLPSWTSIEIMAQSISAFAGYKGHLHGRAPQIGFLLGTRKLHLPVSHFALGQRLRIRAEQNYLHDGLAQFDCEIDYAGQKITATLNVFEPTSAQPDVAQ</sequence>
<evidence type="ECO:0008006" key="3">
    <source>
        <dbReference type="Google" id="ProtNLM"/>
    </source>
</evidence>
<dbReference type="PIRSF" id="PIRSF020565">
    <property type="entry name" value="3Ho_Ac_ACP_DH_prd"/>
    <property type="match status" value="1"/>
</dbReference>
<dbReference type="PATRIC" id="fig|421052.3.peg.3504"/>
<proteinExistence type="predicted"/>
<dbReference type="InterPro" id="IPR029069">
    <property type="entry name" value="HotDog_dom_sf"/>
</dbReference>
<dbReference type="InterPro" id="IPR016776">
    <property type="entry name" value="ApeP-like_dehydratase"/>
</dbReference>
<organism evidence="1 2">
    <name type="scientific">Acinetobacter rudis CIP 110305</name>
    <dbReference type="NCBI Taxonomy" id="421052"/>
    <lineage>
        <taxon>Bacteria</taxon>
        <taxon>Pseudomonadati</taxon>
        <taxon>Pseudomonadota</taxon>
        <taxon>Gammaproteobacteria</taxon>
        <taxon>Moraxellales</taxon>
        <taxon>Moraxellaceae</taxon>
        <taxon>Acinetobacter</taxon>
    </lineage>
</organism>
<dbReference type="eggNOG" id="COG4706">
    <property type="taxonomic scope" value="Bacteria"/>
</dbReference>
<gene>
    <name evidence="1" type="ORF">F945_03573</name>
</gene>
<dbReference type="Proteomes" id="UP000014568">
    <property type="component" value="Unassembled WGS sequence"/>
</dbReference>
<dbReference type="EMBL" id="ATGI01000039">
    <property type="protein sequence ID" value="EPF70009.1"/>
    <property type="molecule type" value="Genomic_DNA"/>
</dbReference>
<dbReference type="SUPFAM" id="SSF54637">
    <property type="entry name" value="Thioesterase/thiol ester dehydrase-isomerase"/>
    <property type="match status" value="1"/>
</dbReference>
<comment type="caution">
    <text evidence="1">The sequence shown here is derived from an EMBL/GenBank/DDBJ whole genome shotgun (WGS) entry which is preliminary data.</text>
</comment>
<dbReference type="AlphaFoldDB" id="S3N6V5"/>
<dbReference type="OrthoDB" id="9800188at2"/>
<evidence type="ECO:0000313" key="2">
    <source>
        <dbReference type="Proteomes" id="UP000014568"/>
    </source>
</evidence>
<dbReference type="Pfam" id="PF22817">
    <property type="entry name" value="ApeP-like"/>
    <property type="match status" value="1"/>
</dbReference>
<reference evidence="1 2" key="1">
    <citation type="submission" date="2013-06" db="EMBL/GenBank/DDBJ databases">
        <title>The Genome Sequence of Acinetobacter rudis CIP 110305.</title>
        <authorList>
            <consortium name="The Broad Institute Genome Sequencing Platform"/>
            <consortium name="The Broad Institute Genome Sequencing Center for Infectious Disease"/>
            <person name="Cerqueira G."/>
            <person name="Feldgarden M."/>
            <person name="Courvalin P."/>
            <person name="Perichon B."/>
            <person name="Grillot-Courvalin C."/>
            <person name="Clermont D."/>
            <person name="Rocha E."/>
            <person name="Yoon E.-J."/>
            <person name="Nemec A."/>
            <person name="Young S.K."/>
            <person name="Zeng Q."/>
            <person name="Gargeya S."/>
            <person name="Fitzgerald M."/>
            <person name="Abouelleil A."/>
            <person name="Alvarado L."/>
            <person name="Berlin A.M."/>
            <person name="Chapman S.B."/>
            <person name="Dewar J."/>
            <person name="Goldberg J."/>
            <person name="Griggs A."/>
            <person name="Gujja S."/>
            <person name="Hansen M."/>
            <person name="Howarth C."/>
            <person name="Imamovic A."/>
            <person name="Larimer J."/>
            <person name="McCowan C."/>
            <person name="Murphy C."/>
            <person name="Pearson M."/>
            <person name="Priest M."/>
            <person name="Roberts A."/>
            <person name="Saif S."/>
            <person name="Shea T."/>
            <person name="Sykes S."/>
            <person name="Wortman J."/>
            <person name="Nusbaum C."/>
            <person name="Birren B."/>
        </authorList>
    </citation>
    <scope>NUCLEOTIDE SEQUENCE [LARGE SCALE GENOMIC DNA]</scope>
    <source>
        <strain evidence="1 2">CIP 110305</strain>
    </source>
</reference>
<dbReference type="STRING" id="632955.GCA_000829675_02621"/>
<dbReference type="HOGENOM" id="CLU_116661_0_1_6"/>
<accession>S3N6V5</accession>
<protein>
    <recommendedName>
        <fullName evidence="3">3-hydroxylacyl-ACP dehydratase</fullName>
    </recommendedName>
</protein>
<name>S3N6V5_9GAMM</name>
<dbReference type="RefSeq" id="WP_016657931.1">
    <property type="nucleotide sequence ID" value="NZ_KE340355.1"/>
</dbReference>
<dbReference type="Gene3D" id="3.10.129.10">
    <property type="entry name" value="Hotdog Thioesterase"/>
    <property type="match status" value="1"/>
</dbReference>
<evidence type="ECO:0000313" key="1">
    <source>
        <dbReference type="EMBL" id="EPF70009.1"/>
    </source>
</evidence>
<keyword evidence="2" id="KW-1185">Reference proteome</keyword>